<dbReference type="Gene3D" id="3.30.420.40">
    <property type="match status" value="1"/>
</dbReference>
<name>A0A4Y2SAP4_ARAVE</name>
<dbReference type="Proteomes" id="UP000499080">
    <property type="component" value="Unassembled WGS sequence"/>
</dbReference>
<dbReference type="AlphaFoldDB" id="A0A4Y2SAP4"/>
<comment type="similarity">
    <text evidence="1">Belongs to the FGGY kinase family.</text>
</comment>
<feature type="region of interest" description="Disordered" evidence="4">
    <location>
        <begin position="20"/>
        <end position="56"/>
    </location>
</feature>
<dbReference type="EMBL" id="BGPR01015862">
    <property type="protein sequence ID" value="GBN70877.1"/>
    <property type="molecule type" value="Genomic_DNA"/>
</dbReference>
<dbReference type="PANTHER" id="PTHR10196">
    <property type="entry name" value="SUGAR KINASE"/>
    <property type="match status" value="1"/>
</dbReference>
<protein>
    <submittedName>
        <fullName evidence="6">Sedoheptulokinase</fullName>
    </submittedName>
</protein>
<evidence type="ECO:0000256" key="3">
    <source>
        <dbReference type="ARBA" id="ARBA00022777"/>
    </source>
</evidence>
<proteinExistence type="inferred from homology"/>
<feature type="compositionally biased region" description="Basic and acidic residues" evidence="4">
    <location>
        <begin position="30"/>
        <end position="53"/>
    </location>
</feature>
<organism evidence="6 7">
    <name type="scientific">Araneus ventricosus</name>
    <name type="common">Orbweaver spider</name>
    <name type="synonym">Epeira ventricosa</name>
    <dbReference type="NCBI Taxonomy" id="182803"/>
    <lineage>
        <taxon>Eukaryota</taxon>
        <taxon>Metazoa</taxon>
        <taxon>Ecdysozoa</taxon>
        <taxon>Arthropoda</taxon>
        <taxon>Chelicerata</taxon>
        <taxon>Arachnida</taxon>
        <taxon>Araneae</taxon>
        <taxon>Araneomorphae</taxon>
        <taxon>Entelegynae</taxon>
        <taxon>Araneoidea</taxon>
        <taxon>Araneidae</taxon>
        <taxon>Araneus</taxon>
    </lineage>
</organism>
<comment type="caution">
    <text evidence="6">The sequence shown here is derived from an EMBL/GenBank/DDBJ whole genome shotgun (WGS) entry which is preliminary data.</text>
</comment>
<dbReference type="OrthoDB" id="10264182at2759"/>
<keyword evidence="2" id="KW-0808">Transferase</keyword>
<gene>
    <name evidence="6" type="primary">Shpk_2</name>
    <name evidence="5" type="synonym">Shpk_0</name>
    <name evidence="5" type="ORF">AVEN_232453_1</name>
    <name evidence="6" type="ORF">AVEN_48215_1</name>
</gene>
<evidence type="ECO:0000313" key="7">
    <source>
        <dbReference type="Proteomes" id="UP000499080"/>
    </source>
</evidence>
<dbReference type="GO" id="GO:0006071">
    <property type="term" value="P:glycerol metabolic process"/>
    <property type="evidence" value="ECO:0007669"/>
    <property type="project" value="TreeGrafter"/>
</dbReference>
<dbReference type="SUPFAM" id="SSF53067">
    <property type="entry name" value="Actin-like ATPase domain"/>
    <property type="match status" value="1"/>
</dbReference>
<reference evidence="6 7" key="1">
    <citation type="journal article" date="2019" name="Sci. Rep.">
        <title>Orb-weaving spider Araneus ventricosus genome elucidates the spidroin gene catalogue.</title>
        <authorList>
            <person name="Kono N."/>
            <person name="Nakamura H."/>
            <person name="Ohtoshi R."/>
            <person name="Moran D.A.P."/>
            <person name="Shinohara A."/>
            <person name="Yoshida Y."/>
            <person name="Fujiwara M."/>
            <person name="Mori M."/>
            <person name="Tomita M."/>
            <person name="Arakawa K."/>
        </authorList>
    </citation>
    <scope>NUCLEOTIDE SEQUENCE [LARGE SCALE GENOMIC DNA]</scope>
</reference>
<evidence type="ECO:0000256" key="4">
    <source>
        <dbReference type="SAM" id="MobiDB-lite"/>
    </source>
</evidence>
<dbReference type="GO" id="GO:0005829">
    <property type="term" value="C:cytosol"/>
    <property type="evidence" value="ECO:0007669"/>
    <property type="project" value="TreeGrafter"/>
</dbReference>
<accession>A0A4Y2SAP4</accession>
<dbReference type="InterPro" id="IPR043129">
    <property type="entry name" value="ATPase_NBD"/>
</dbReference>
<keyword evidence="7" id="KW-1185">Reference proteome</keyword>
<evidence type="ECO:0000313" key="6">
    <source>
        <dbReference type="EMBL" id="GBN85127.1"/>
    </source>
</evidence>
<dbReference type="GO" id="GO:0050277">
    <property type="term" value="F:sedoheptulokinase activity"/>
    <property type="evidence" value="ECO:0007669"/>
    <property type="project" value="TreeGrafter"/>
</dbReference>
<keyword evidence="3 6" id="KW-0418">Kinase</keyword>
<evidence type="ECO:0000256" key="1">
    <source>
        <dbReference type="ARBA" id="ARBA00009156"/>
    </source>
</evidence>
<sequence>MIPNFRKLYLFSCRQHKTDNTHTQSYRSTSHLETRATSGNDHKQATDITRLPDSDPNTAYLPNATLHSGKDCAKRSLNHRQRYETEQVSALYTWQDGRCSEEFLASLPKPDSHLRLSAGHGCATLLWLARNKPELVAEYDAAGTVQDLVVSMITGLERPVMSAQNAAGWGYFDTETRTWNIDSWYDVEDWRGLPTQVSSSSSDILVQNEEISRRIAVVYLQNGT</sequence>
<dbReference type="PANTHER" id="PTHR10196:SF67">
    <property type="entry name" value="SEDOHEPTULOKINASE"/>
    <property type="match status" value="1"/>
</dbReference>
<evidence type="ECO:0000313" key="5">
    <source>
        <dbReference type="EMBL" id="GBN70877.1"/>
    </source>
</evidence>
<dbReference type="EMBL" id="BGPR01020631">
    <property type="protein sequence ID" value="GBN85127.1"/>
    <property type="molecule type" value="Genomic_DNA"/>
</dbReference>
<evidence type="ECO:0000256" key="2">
    <source>
        <dbReference type="ARBA" id="ARBA00022679"/>
    </source>
</evidence>